<dbReference type="RefSeq" id="XP_007679628.1">
    <property type="nucleotide sequence ID" value="XM_007681438.1"/>
</dbReference>
<dbReference type="PANTHER" id="PTHR42085:SF2">
    <property type="entry name" value="F-BOX DOMAIN-CONTAINING PROTEIN"/>
    <property type="match status" value="1"/>
</dbReference>
<dbReference type="OMA" id="IGHICDR"/>
<gene>
    <name evidence="1" type="ORF">BAUCODRAFT_95278</name>
</gene>
<dbReference type="eggNOG" id="ENOG502RG58">
    <property type="taxonomic scope" value="Eukaryota"/>
</dbReference>
<protein>
    <recommendedName>
        <fullName evidence="3">F-box domain-containing protein</fullName>
    </recommendedName>
</protein>
<dbReference type="OrthoDB" id="2951834at2759"/>
<dbReference type="InterPro" id="IPR001370">
    <property type="entry name" value="BIR_rpt"/>
</dbReference>
<name>M2MPZ3_BAUPA</name>
<organism evidence="1 2">
    <name type="scientific">Baudoinia panamericana (strain UAMH 10762)</name>
    <name type="common">Angels' share fungus</name>
    <name type="synonym">Baudoinia compniacensis (strain UAMH 10762)</name>
    <dbReference type="NCBI Taxonomy" id="717646"/>
    <lineage>
        <taxon>Eukaryota</taxon>
        <taxon>Fungi</taxon>
        <taxon>Dikarya</taxon>
        <taxon>Ascomycota</taxon>
        <taxon>Pezizomycotina</taxon>
        <taxon>Dothideomycetes</taxon>
        <taxon>Dothideomycetidae</taxon>
        <taxon>Mycosphaerellales</taxon>
        <taxon>Teratosphaeriaceae</taxon>
        <taxon>Baudoinia</taxon>
    </lineage>
</organism>
<dbReference type="KEGG" id="bcom:BAUCODRAFT_95278"/>
<dbReference type="InterPro" id="IPR038883">
    <property type="entry name" value="AN11006-like"/>
</dbReference>
<sequence>MNYTERLATFQGFWDEDDDTARQLAASGHVYDRPPLEALEQGSRCIICGQFVRRDSSIVALSSTPGFETTLWENYHASSSKNFTFHHPRCPMEQCRMPLEPRATMPGFYGDRGTKALPRQWYRRKDRLPSSFDPPTKRQASPFFALPVELRLTIYTMVLPQLGNAANVPWSERVTEINILRTCAQIRNEALDVLYTGHTFKFANCKTLYMFLRNIGKNGRDLLQAVDTYCRSREDSITFSLLASCPRLRTITIRYPYPRLLIPGAP</sequence>
<feature type="non-terminal residue" evidence="1">
    <location>
        <position position="266"/>
    </location>
</feature>
<dbReference type="AlphaFoldDB" id="M2MPZ3"/>
<dbReference type="GeneID" id="19117493"/>
<dbReference type="EMBL" id="KB445560">
    <property type="protein sequence ID" value="EMC93508.1"/>
    <property type="molecule type" value="Genomic_DNA"/>
</dbReference>
<dbReference type="Proteomes" id="UP000011761">
    <property type="component" value="Unassembled WGS sequence"/>
</dbReference>
<dbReference type="HOGENOM" id="CLU_068083_0_0_1"/>
<dbReference type="STRING" id="717646.M2MPZ3"/>
<accession>M2MPZ3</accession>
<dbReference type="PANTHER" id="PTHR42085">
    <property type="entry name" value="F-BOX DOMAIN-CONTAINING PROTEIN"/>
    <property type="match status" value="1"/>
</dbReference>
<reference evidence="1 2" key="1">
    <citation type="journal article" date="2012" name="PLoS Pathog.">
        <title>Diverse lifestyles and strategies of plant pathogenesis encoded in the genomes of eighteen Dothideomycetes fungi.</title>
        <authorList>
            <person name="Ohm R.A."/>
            <person name="Feau N."/>
            <person name="Henrissat B."/>
            <person name="Schoch C.L."/>
            <person name="Horwitz B.A."/>
            <person name="Barry K.W."/>
            <person name="Condon B.J."/>
            <person name="Copeland A.C."/>
            <person name="Dhillon B."/>
            <person name="Glaser F."/>
            <person name="Hesse C.N."/>
            <person name="Kosti I."/>
            <person name="LaButti K."/>
            <person name="Lindquist E.A."/>
            <person name="Lucas S."/>
            <person name="Salamov A.A."/>
            <person name="Bradshaw R.E."/>
            <person name="Ciuffetti L."/>
            <person name="Hamelin R.C."/>
            <person name="Kema G.H.J."/>
            <person name="Lawrence C."/>
            <person name="Scott J.A."/>
            <person name="Spatafora J.W."/>
            <person name="Turgeon B.G."/>
            <person name="de Wit P.J.G.M."/>
            <person name="Zhong S."/>
            <person name="Goodwin S.B."/>
            <person name="Grigoriev I.V."/>
        </authorList>
    </citation>
    <scope>NUCLEOTIDE SEQUENCE [LARGE SCALE GENOMIC DNA]</scope>
    <source>
        <strain evidence="1 2">UAMH 10762</strain>
    </source>
</reference>
<dbReference type="PROSITE" id="PS50143">
    <property type="entry name" value="BIR_REPEAT_2"/>
    <property type="match status" value="1"/>
</dbReference>
<keyword evidence="2" id="KW-1185">Reference proteome</keyword>
<evidence type="ECO:0000313" key="1">
    <source>
        <dbReference type="EMBL" id="EMC93508.1"/>
    </source>
</evidence>
<proteinExistence type="predicted"/>
<evidence type="ECO:0008006" key="3">
    <source>
        <dbReference type="Google" id="ProtNLM"/>
    </source>
</evidence>
<evidence type="ECO:0000313" key="2">
    <source>
        <dbReference type="Proteomes" id="UP000011761"/>
    </source>
</evidence>